<gene>
    <name evidence="2" type="ORF">ACFYXQ_19810</name>
</gene>
<accession>A0ABW6S150</accession>
<protein>
    <submittedName>
        <fullName evidence="2">Acyl carrier protein</fullName>
    </submittedName>
</protein>
<dbReference type="Pfam" id="PF00550">
    <property type="entry name" value="PP-binding"/>
    <property type="match status" value="1"/>
</dbReference>
<reference evidence="2 3" key="1">
    <citation type="submission" date="2024-10" db="EMBL/GenBank/DDBJ databases">
        <title>The Natural Products Discovery Center: Release of the First 8490 Sequenced Strains for Exploring Actinobacteria Biosynthetic Diversity.</title>
        <authorList>
            <person name="Kalkreuter E."/>
            <person name="Kautsar S.A."/>
            <person name="Yang D."/>
            <person name="Bader C.D."/>
            <person name="Teijaro C.N."/>
            <person name="Fluegel L."/>
            <person name="Davis C.M."/>
            <person name="Simpson J.R."/>
            <person name="Lauterbach L."/>
            <person name="Steele A.D."/>
            <person name="Gui C."/>
            <person name="Meng S."/>
            <person name="Li G."/>
            <person name="Viehrig K."/>
            <person name="Ye F."/>
            <person name="Su P."/>
            <person name="Kiefer A.F."/>
            <person name="Nichols A."/>
            <person name="Cepeda A.J."/>
            <person name="Yan W."/>
            <person name="Fan B."/>
            <person name="Jiang Y."/>
            <person name="Adhikari A."/>
            <person name="Zheng C.-J."/>
            <person name="Schuster L."/>
            <person name="Cowan T.M."/>
            <person name="Smanski M.J."/>
            <person name="Chevrette M.G."/>
            <person name="De Carvalho L.P.S."/>
            <person name="Shen B."/>
        </authorList>
    </citation>
    <scope>NUCLEOTIDE SEQUENCE [LARGE SCALE GENOMIC DNA]</scope>
    <source>
        <strain evidence="2 3">NPDC002593</strain>
    </source>
</reference>
<dbReference type="EMBL" id="JBIAQY010000006">
    <property type="protein sequence ID" value="MFF3570027.1"/>
    <property type="molecule type" value="Genomic_DNA"/>
</dbReference>
<proteinExistence type="predicted"/>
<evidence type="ECO:0000259" key="1">
    <source>
        <dbReference type="PROSITE" id="PS50075"/>
    </source>
</evidence>
<dbReference type="RefSeq" id="WP_040832612.1">
    <property type="nucleotide sequence ID" value="NZ_JBIAQY010000006.1"/>
</dbReference>
<comment type="caution">
    <text evidence="2">The sequence shown here is derived from an EMBL/GenBank/DDBJ whole genome shotgun (WGS) entry which is preliminary data.</text>
</comment>
<evidence type="ECO:0000313" key="2">
    <source>
        <dbReference type="EMBL" id="MFF3570027.1"/>
    </source>
</evidence>
<dbReference type="InterPro" id="IPR009081">
    <property type="entry name" value="PP-bd_ACP"/>
</dbReference>
<evidence type="ECO:0000313" key="3">
    <source>
        <dbReference type="Proteomes" id="UP001601992"/>
    </source>
</evidence>
<keyword evidence="3" id="KW-1185">Reference proteome</keyword>
<sequence length="94" mass="10365">MQVETSIRDDIAEFLQAHYQIDLDSVSADATMEDLGLDSLGVLSVADLIETKYGISLDDERIASVRTFSDLMDLIRVKVEEGKANESARAETRG</sequence>
<dbReference type="Gene3D" id="1.10.1200.10">
    <property type="entry name" value="ACP-like"/>
    <property type="match status" value="1"/>
</dbReference>
<dbReference type="InterPro" id="IPR036736">
    <property type="entry name" value="ACP-like_sf"/>
</dbReference>
<name>A0ABW6S150_9NOCA</name>
<organism evidence="2 3">
    <name type="scientific">Nocardia jiangxiensis</name>
    <dbReference type="NCBI Taxonomy" id="282685"/>
    <lineage>
        <taxon>Bacteria</taxon>
        <taxon>Bacillati</taxon>
        <taxon>Actinomycetota</taxon>
        <taxon>Actinomycetes</taxon>
        <taxon>Mycobacteriales</taxon>
        <taxon>Nocardiaceae</taxon>
        <taxon>Nocardia</taxon>
    </lineage>
</organism>
<dbReference type="SUPFAM" id="SSF47336">
    <property type="entry name" value="ACP-like"/>
    <property type="match status" value="1"/>
</dbReference>
<dbReference type="PROSITE" id="PS50075">
    <property type="entry name" value="CARRIER"/>
    <property type="match status" value="1"/>
</dbReference>
<dbReference type="Proteomes" id="UP001601992">
    <property type="component" value="Unassembled WGS sequence"/>
</dbReference>
<feature type="domain" description="Carrier" evidence="1">
    <location>
        <begin position="1"/>
        <end position="79"/>
    </location>
</feature>